<feature type="binding site" evidence="1">
    <location>
        <position position="147"/>
    </location>
    <ligand>
        <name>ATP</name>
        <dbReference type="ChEBI" id="CHEBI:30616"/>
    </ligand>
</feature>
<sequence>MDEFDFILKVKPNRTFQKNVKVAIGDDAAVYEPSLNRNQVVCVDTMVEGVHFLKHLSTPFEIGYKALAVNISDIAAMAGIPLYYLVSITVPSSWKEEELVEIYKGMDELAKEYKMDLLGGDTVSTSDKLVISVTVIGEVEQETQTLRSKACDGDIVFVTGNVGDSSAGLAILLDHVQIHNQHSKEYLINRHKKPTPRVNAGRLIGALYRASLNDVSDGLASELNEISEASNVGITVFKDQLPVSDELLSLSSANDIYKWILYGGEDFELVGTTSRNSWEKLKQTCDKMDLKITQIGLVDQKHSGVMLQTVNQELVRIEKSGYNHFRNK</sequence>
<keyword evidence="1" id="KW-0460">Magnesium</keyword>
<dbReference type="Pfam" id="PF02769">
    <property type="entry name" value="AIRS_C"/>
    <property type="match status" value="1"/>
</dbReference>
<dbReference type="InterPro" id="IPR006283">
    <property type="entry name" value="ThiL-like"/>
</dbReference>
<feature type="binding site" evidence="1">
    <location>
        <position position="51"/>
    </location>
    <ligand>
        <name>substrate</name>
    </ligand>
</feature>
<dbReference type="EMBL" id="JBHUIK010000014">
    <property type="protein sequence ID" value="MFD2217141.1"/>
    <property type="molecule type" value="Genomic_DNA"/>
</dbReference>
<feature type="binding site" evidence="1">
    <location>
        <position position="27"/>
    </location>
    <ligand>
        <name>Mg(2+)</name>
        <dbReference type="ChEBI" id="CHEBI:18420"/>
        <label>3</label>
    </ligand>
</feature>
<dbReference type="GO" id="GO:0009030">
    <property type="term" value="F:thiamine-phosphate kinase activity"/>
    <property type="evidence" value="ECO:0007669"/>
    <property type="project" value="UniProtKB-EC"/>
</dbReference>
<feature type="binding site" evidence="1">
    <location>
        <begin position="120"/>
        <end position="121"/>
    </location>
    <ligand>
        <name>ATP</name>
        <dbReference type="ChEBI" id="CHEBI:30616"/>
    </ligand>
</feature>
<feature type="binding site" evidence="1">
    <location>
        <position position="322"/>
    </location>
    <ligand>
        <name>substrate</name>
    </ligand>
</feature>
<accession>A0ABW5C5Q3</accession>
<evidence type="ECO:0000313" key="5">
    <source>
        <dbReference type="Proteomes" id="UP001597318"/>
    </source>
</evidence>
<feature type="binding site" evidence="1">
    <location>
        <position position="121"/>
    </location>
    <ligand>
        <name>Mg(2+)</name>
        <dbReference type="ChEBI" id="CHEBI:18420"/>
        <label>1</label>
    </ligand>
</feature>
<dbReference type="RefSeq" id="WP_247339168.1">
    <property type="nucleotide sequence ID" value="NZ_CP095550.1"/>
</dbReference>
<feature type="binding site" evidence="1">
    <location>
        <position position="73"/>
    </location>
    <ligand>
        <name>Mg(2+)</name>
        <dbReference type="ChEBI" id="CHEBI:18420"/>
        <label>3</label>
    </ligand>
</feature>
<comment type="caution">
    <text evidence="4">The sequence shown here is derived from an EMBL/GenBank/DDBJ whole genome shotgun (WGS) entry which is preliminary data.</text>
</comment>
<comment type="miscellaneous">
    <text evidence="1">Reaction mechanism of ThiL seems to utilize a direct, inline transfer of the gamma-phosphate of ATP to TMP rather than a phosphorylated enzyme intermediate.</text>
</comment>
<keyword evidence="5" id="KW-1185">Reference proteome</keyword>
<gene>
    <name evidence="1 4" type="primary">thiL</name>
    <name evidence="4" type="ORF">ACFSKK_26295</name>
</gene>
<dbReference type="HAMAP" id="MF_02128">
    <property type="entry name" value="TMP_kinase"/>
    <property type="match status" value="1"/>
</dbReference>
<organism evidence="4 5">
    <name type="scientific">Metabacillus endolithicus</name>
    <dbReference type="NCBI Taxonomy" id="1535204"/>
    <lineage>
        <taxon>Bacteria</taxon>
        <taxon>Bacillati</taxon>
        <taxon>Bacillota</taxon>
        <taxon>Bacilli</taxon>
        <taxon>Bacillales</taxon>
        <taxon>Bacillaceae</taxon>
        <taxon>Metabacillus</taxon>
    </lineage>
</organism>
<dbReference type="CDD" id="cd02194">
    <property type="entry name" value="ThiL"/>
    <property type="match status" value="1"/>
</dbReference>
<comment type="function">
    <text evidence="1">Catalyzes the ATP-dependent phosphorylation of thiamine-monophosphate (TMP) to form thiamine-pyrophosphate (TPP), the active form of vitamin B1.</text>
</comment>
<feature type="binding site" evidence="1">
    <location>
        <position position="217"/>
    </location>
    <ligand>
        <name>Mg(2+)</name>
        <dbReference type="ChEBI" id="CHEBI:18420"/>
        <label>5</label>
    </ligand>
</feature>
<dbReference type="Proteomes" id="UP001597318">
    <property type="component" value="Unassembled WGS sequence"/>
</dbReference>
<keyword evidence="1" id="KW-0784">Thiamine biosynthesis</keyword>
<feature type="domain" description="PurM-like N-terminal" evidence="2">
    <location>
        <begin position="25"/>
        <end position="139"/>
    </location>
</feature>
<comment type="caution">
    <text evidence="1">Lacks conserved residue(s) required for the propagation of feature annotation.</text>
</comment>
<dbReference type="SUPFAM" id="SSF55326">
    <property type="entry name" value="PurM N-terminal domain-like"/>
    <property type="match status" value="1"/>
</dbReference>
<feature type="binding site" evidence="1">
    <location>
        <position position="216"/>
    </location>
    <ligand>
        <name>ATP</name>
        <dbReference type="ChEBI" id="CHEBI:30616"/>
    </ligand>
</feature>
<keyword evidence="1 4" id="KW-0808">Transferase</keyword>
<dbReference type="Pfam" id="PF00586">
    <property type="entry name" value="AIRS"/>
    <property type="match status" value="1"/>
</dbReference>
<proteinExistence type="inferred from homology"/>
<protein>
    <recommendedName>
        <fullName evidence="1">Thiamine-monophosphate kinase</fullName>
        <shortName evidence="1">TMP kinase</shortName>
        <shortName evidence="1">Thiamine-phosphate kinase</shortName>
        <ecNumber evidence="1">2.7.4.16</ecNumber>
    </recommendedName>
</protein>
<feature type="binding site" evidence="1">
    <location>
        <position position="214"/>
    </location>
    <ligand>
        <name>Mg(2+)</name>
        <dbReference type="ChEBI" id="CHEBI:18420"/>
        <label>3</label>
    </ligand>
</feature>
<evidence type="ECO:0000256" key="1">
    <source>
        <dbReference type="HAMAP-Rule" id="MF_02128"/>
    </source>
</evidence>
<feature type="binding site" evidence="1">
    <location>
        <position position="44"/>
    </location>
    <ligand>
        <name>Mg(2+)</name>
        <dbReference type="ChEBI" id="CHEBI:18420"/>
        <label>1</label>
    </ligand>
</feature>
<comment type="pathway">
    <text evidence="1">Cofactor biosynthesis; thiamine diphosphate biosynthesis; thiamine diphosphate from thiamine phosphate: step 1/1.</text>
</comment>
<feature type="binding site" evidence="1">
    <location>
        <position position="103"/>
    </location>
    <ligand>
        <name>ATP</name>
        <dbReference type="ChEBI" id="CHEBI:30616"/>
    </ligand>
</feature>
<feature type="binding site" evidence="1">
    <location>
        <position position="27"/>
    </location>
    <ligand>
        <name>Mg(2+)</name>
        <dbReference type="ChEBI" id="CHEBI:18420"/>
        <label>4</label>
    </ligand>
</feature>
<feature type="binding site" evidence="1">
    <location>
        <position position="44"/>
    </location>
    <ligand>
        <name>Mg(2+)</name>
        <dbReference type="ChEBI" id="CHEBI:18420"/>
        <label>2</label>
    </ligand>
</feature>
<dbReference type="InterPro" id="IPR036921">
    <property type="entry name" value="PurM-like_N_sf"/>
</dbReference>
<comment type="catalytic activity">
    <reaction evidence="1">
        <text>thiamine phosphate + ATP = thiamine diphosphate + ADP</text>
        <dbReference type="Rhea" id="RHEA:15913"/>
        <dbReference type="ChEBI" id="CHEBI:30616"/>
        <dbReference type="ChEBI" id="CHEBI:37575"/>
        <dbReference type="ChEBI" id="CHEBI:58937"/>
        <dbReference type="ChEBI" id="CHEBI:456216"/>
        <dbReference type="EC" id="2.7.4.16"/>
    </reaction>
</comment>
<evidence type="ECO:0000259" key="3">
    <source>
        <dbReference type="Pfam" id="PF02769"/>
    </source>
</evidence>
<dbReference type="PIRSF" id="PIRSF005303">
    <property type="entry name" value="Thiam_monoph_kin"/>
    <property type="match status" value="1"/>
</dbReference>
<dbReference type="InterPro" id="IPR036676">
    <property type="entry name" value="PurM-like_C_sf"/>
</dbReference>
<feature type="binding site" evidence="1">
    <location>
        <position position="73"/>
    </location>
    <ligand>
        <name>Mg(2+)</name>
        <dbReference type="ChEBI" id="CHEBI:18420"/>
        <label>4</label>
    </ligand>
</feature>
<keyword evidence="1" id="KW-0547">Nucleotide-binding</keyword>
<dbReference type="Gene3D" id="3.90.650.10">
    <property type="entry name" value="PurM-like C-terminal domain"/>
    <property type="match status" value="1"/>
</dbReference>
<dbReference type="InterPro" id="IPR010918">
    <property type="entry name" value="PurM-like_C_dom"/>
</dbReference>
<feature type="binding site" evidence="1">
    <location>
        <position position="73"/>
    </location>
    <ligand>
        <name>Mg(2+)</name>
        <dbReference type="ChEBI" id="CHEBI:18420"/>
        <label>2</label>
    </ligand>
</feature>
<evidence type="ECO:0000313" key="4">
    <source>
        <dbReference type="EMBL" id="MFD2217141.1"/>
    </source>
</evidence>
<dbReference type="NCBIfam" id="TIGR01379">
    <property type="entry name" value="thiL"/>
    <property type="match status" value="1"/>
</dbReference>
<dbReference type="Gene3D" id="3.30.1330.10">
    <property type="entry name" value="PurM-like, N-terminal domain"/>
    <property type="match status" value="1"/>
</dbReference>
<keyword evidence="1" id="KW-0067">ATP-binding</keyword>
<feature type="domain" description="PurM-like C-terminal" evidence="3">
    <location>
        <begin position="153"/>
        <end position="303"/>
    </location>
</feature>
<dbReference type="PANTHER" id="PTHR30270">
    <property type="entry name" value="THIAMINE-MONOPHOSPHATE KINASE"/>
    <property type="match status" value="1"/>
</dbReference>
<dbReference type="EC" id="2.7.4.16" evidence="1"/>
<evidence type="ECO:0000259" key="2">
    <source>
        <dbReference type="Pfam" id="PF00586"/>
    </source>
</evidence>
<reference evidence="5" key="1">
    <citation type="journal article" date="2019" name="Int. J. Syst. Evol. Microbiol.">
        <title>The Global Catalogue of Microorganisms (GCM) 10K type strain sequencing project: providing services to taxonomists for standard genome sequencing and annotation.</title>
        <authorList>
            <consortium name="The Broad Institute Genomics Platform"/>
            <consortium name="The Broad Institute Genome Sequencing Center for Infectious Disease"/>
            <person name="Wu L."/>
            <person name="Ma J."/>
        </authorList>
    </citation>
    <scope>NUCLEOTIDE SEQUENCE [LARGE SCALE GENOMIC DNA]</scope>
    <source>
        <strain evidence="5">CGMCC 1.15474</strain>
    </source>
</reference>
<keyword evidence="1 4" id="KW-0418">Kinase</keyword>
<name>A0ABW5C5Q3_9BACI</name>
<keyword evidence="1" id="KW-0479">Metal-binding</keyword>
<comment type="similarity">
    <text evidence="1">Belongs to the thiamine-monophosphate kinase family.</text>
</comment>
<dbReference type="SUPFAM" id="SSF56042">
    <property type="entry name" value="PurM C-terminal domain-like"/>
    <property type="match status" value="1"/>
</dbReference>
<dbReference type="InterPro" id="IPR016188">
    <property type="entry name" value="PurM-like_N"/>
</dbReference>
<feature type="binding site" evidence="1">
    <location>
        <position position="265"/>
    </location>
    <ligand>
        <name>substrate</name>
    </ligand>
</feature>
<dbReference type="PANTHER" id="PTHR30270:SF0">
    <property type="entry name" value="THIAMINE-MONOPHOSPHATE KINASE"/>
    <property type="match status" value="1"/>
</dbReference>